<feature type="transmembrane region" description="Helical" evidence="5">
    <location>
        <begin position="93"/>
        <end position="113"/>
    </location>
</feature>
<evidence type="ECO:0000259" key="6">
    <source>
        <dbReference type="Pfam" id="PF04932"/>
    </source>
</evidence>
<dbReference type="Proteomes" id="UP000249453">
    <property type="component" value="Unassembled WGS sequence"/>
</dbReference>
<sequence length="422" mass="48009">MSEYGWGVDAQEKKRKLNRLIANFSVGLGVFLLSFVMSEPAPYELYMLGLMTVALLFGLRLTRVSSVLLAVFTVFNLGGMISVMQMADIKSGPLYVAVSLFLALTSVFFAAFIEADYRRLRIIFNAYLLTASITAILGIAGYFGLIPGADIYTRYGRAKGAFEDPNVFGPFLVLPFTWCFYRCVRGRPRDIFIYLPLCCLLIPAILVSFSRATWIMTSIAVMFVFTIVFLKMQSNRARFYLVLVGLSTIISALVSILLLLQIPDVQSFFLERMQLQEYDSDRHGRFARHWDGMLYAMEHPLGIGPLVFAPLFGEDTHNIWLKAALDYGWIGFFAFVMLTGLTLGLGFKFLLRQRPWQPFLLCTYATYLSHVLIGNVIDTDHWRHFYLLLGIIWGCIGLEYKYSQTRRASYGISPNRQVYVTE</sequence>
<proteinExistence type="predicted"/>
<feature type="transmembrane region" description="Helical" evidence="5">
    <location>
        <begin position="383"/>
        <end position="400"/>
    </location>
</feature>
<dbReference type="RefSeq" id="WP_111575326.1">
    <property type="nucleotide sequence ID" value="NZ_JBHEEY010000004.1"/>
</dbReference>
<evidence type="ECO:0000256" key="2">
    <source>
        <dbReference type="ARBA" id="ARBA00022692"/>
    </source>
</evidence>
<feature type="transmembrane region" description="Helical" evidence="5">
    <location>
        <begin position="359"/>
        <end position="377"/>
    </location>
</feature>
<feature type="transmembrane region" description="Helical" evidence="5">
    <location>
        <begin position="125"/>
        <end position="147"/>
    </location>
</feature>
<feature type="transmembrane region" description="Helical" evidence="5">
    <location>
        <begin position="327"/>
        <end position="347"/>
    </location>
</feature>
<feature type="transmembrane region" description="Helical" evidence="5">
    <location>
        <begin position="167"/>
        <end position="184"/>
    </location>
</feature>
<dbReference type="EMBL" id="QLMK01000005">
    <property type="protein sequence ID" value="RAK29088.1"/>
    <property type="molecule type" value="Genomic_DNA"/>
</dbReference>
<accession>A0A364JVK3</accession>
<name>A0A364JVK3_9HYPH</name>
<dbReference type="PANTHER" id="PTHR37422:SF21">
    <property type="entry name" value="EXOQ-LIKE PROTEIN"/>
    <property type="match status" value="1"/>
</dbReference>
<feature type="transmembrane region" description="Helical" evidence="5">
    <location>
        <begin position="215"/>
        <end position="232"/>
    </location>
</feature>
<evidence type="ECO:0000256" key="5">
    <source>
        <dbReference type="SAM" id="Phobius"/>
    </source>
</evidence>
<comment type="caution">
    <text evidence="7">The sequence shown here is derived from an EMBL/GenBank/DDBJ whole genome shotgun (WGS) entry which is preliminary data.</text>
</comment>
<dbReference type="AlphaFoldDB" id="A0A364JVK3"/>
<keyword evidence="7" id="KW-0436">Ligase</keyword>
<feature type="transmembrane region" description="Helical" evidence="5">
    <location>
        <begin position="191"/>
        <end position="209"/>
    </location>
</feature>
<gene>
    <name evidence="7" type="ORF">C7374_105139</name>
</gene>
<dbReference type="InterPro" id="IPR007016">
    <property type="entry name" value="O-antigen_ligase-rel_domated"/>
</dbReference>
<comment type="subcellular location">
    <subcellularLocation>
        <location evidence="1">Membrane</location>
        <topology evidence="1">Multi-pass membrane protein</topology>
    </subcellularLocation>
</comment>
<keyword evidence="4 5" id="KW-0472">Membrane</keyword>
<dbReference type="GO" id="GO:0016020">
    <property type="term" value="C:membrane"/>
    <property type="evidence" value="ECO:0007669"/>
    <property type="project" value="UniProtKB-SubCell"/>
</dbReference>
<keyword evidence="8" id="KW-1185">Reference proteome</keyword>
<dbReference type="InterPro" id="IPR051533">
    <property type="entry name" value="WaaL-like"/>
</dbReference>
<feature type="transmembrane region" description="Helical" evidence="5">
    <location>
        <begin position="20"/>
        <end position="37"/>
    </location>
</feature>
<dbReference type="PANTHER" id="PTHR37422">
    <property type="entry name" value="TEICHURONIC ACID BIOSYNTHESIS PROTEIN TUAE"/>
    <property type="match status" value="1"/>
</dbReference>
<organism evidence="7 8">
    <name type="scientific">Falsochrobactrum ovis</name>
    <dbReference type="NCBI Taxonomy" id="1293442"/>
    <lineage>
        <taxon>Bacteria</taxon>
        <taxon>Pseudomonadati</taxon>
        <taxon>Pseudomonadota</taxon>
        <taxon>Alphaproteobacteria</taxon>
        <taxon>Hyphomicrobiales</taxon>
        <taxon>Brucellaceae</taxon>
        <taxon>Falsochrobactrum</taxon>
    </lineage>
</organism>
<evidence type="ECO:0000313" key="7">
    <source>
        <dbReference type="EMBL" id="RAK29088.1"/>
    </source>
</evidence>
<reference evidence="7 8" key="1">
    <citation type="submission" date="2018-06" db="EMBL/GenBank/DDBJ databases">
        <title>Genomic Encyclopedia of Type Strains, Phase IV (KMG-IV): sequencing the most valuable type-strain genomes for metagenomic binning, comparative biology and taxonomic classification.</title>
        <authorList>
            <person name="Goeker M."/>
        </authorList>
    </citation>
    <scope>NUCLEOTIDE SEQUENCE [LARGE SCALE GENOMIC DNA]</scope>
    <source>
        <strain evidence="7 8">DSM 26720</strain>
    </source>
</reference>
<feature type="transmembrane region" description="Helical" evidence="5">
    <location>
        <begin position="43"/>
        <end position="61"/>
    </location>
</feature>
<dbReference type="Pfam" id="PF04932">
    <property type="entry name" value="Wzy_C"/>
    <property type="match status" value="1"/>
</dbReference>
<protein>
    <submittedName>
        <fullName evidence="7">O-antigen ligase</fullName>
    </submittedName>
</protein>
<dbReference type="OrthoDB" id="9796592at2"/>
<keyword evidence="2 5" id="KW-0812">Transmembrane</keyword>
<feature type="transmembrane region" description="Helical" evidence="5">
    <location>
        <begin position="239"/>
        <end position="262"/>
    </location>
</feature>
<evidence type="ECO:0000256" key="3">
    <source>
        <dbReference type="ARBA" id="ARBA00022989"/>
    </source>
</evidence>
<evidence type="ECO:0000313" key="8">
    <source>
        <dbReference type="Proteomes" id="UP000249453"/>
    </source>
</evidence>
<feature type="transmembrane region" description="Helical" evidence="5">
    <location>
        <begin position="68"/>
        <end position="87"/>
    </location>
</feature>
<keyword evidence="3 5" id="KW-1133">Transmembrane helix</keyword>
<feature type="domain" description="O-antigen ligase-related" evidence="6">
    <location>
        <begin position="199"/>
        <end position="336"/>
    </location>
</feature>
<evidence type="ECO:0000256" key="1">
    <source>
        <dbReference type="ARBA" id="ARBA00004141"/>
    </source>
</evidence>
<evidence type="ECO:0000256" key="4">
    <source>
        <dbReference type="ARBA" id="ARBA00023136"/>
    </source>
</evidence>
<dbReference type="GO" id="GO:0016874">
    <property type="term" value="F:ligase activity"/>
    <property type="evidence" value="ECO:0007669"/>
    <property type="project" value="UniProtKB-KW"/>
</dbReference>